<organism evidence="2 3">
    <name type="scientific">Marasmius oreades</name>
    <name type="common">fairy-ring Marasmius</name>
    <dbReference type="NCBI Taxonomy" id="181124"/>
    <lineage>
        <taxon>Eukaryota</taxon>
        <taxon>Fungi</taxon>
        <taxon>Dikarya</taxon>
        <taxon>Basidiomycota</taxon>
        <taxon>Agaricomycotina</taxon>
        <taxon>Agaricomycetes</taxon>
        <taxon>Agaricomycetidae</taxon>
        <taxon>Agaricales</taxon>
        <taxon>Marasmiineae</taxon>
        <taxon>Marasmiaceae</taxon>
        <taxon>Marasmius</taxon>
    </lineage>
</organism>
<sequence>MVARQTYTLSDNKEISFTDNGHPPNSDDYTTLVFVHGSCNASSLEKLYDFSHQLNLRIVLLERPPYGSTPYTESELDDLKQGRKIYLDRFGARLAEFLVQFIQKEKIPKASDDLNRGGITVVGWSAGAALAMTLLSDAKIVPPVTYPILEQYVKDVLLLDPPHVCFGFETPADFKAYNAWTDPDLKDPQEKLHQFFAWASSYFDHSDPAGNLQDMDLTTKQSSDATVTKWSAEESKRHFNERASFSELPMFMEPMQSTLRTMTEQVFYDENLIKTYFPNLRITVIHCTRSCWHCTWAKNELKRVYDERLSKGVKGRPLRFCEIAGANHFVPCEDPKLLLEKVAEGIRK</sequence>
<dbReference type="GeneID" id="66075875"/>
<proteinExistence type="predicted"/>
<name>A0A9P7UWY6_9AGAR</name>
<dbReference type="KEGG" id="more:E1B28_006799"/>
<accession>A0A9P7UWY6</accession>
<dbReference type="Gene3D" id="3.40.50.1820">
    <property type="entry name" value="alpha/beta hydrolase"/>
    <property type="match status" value="1"/>
</dbReference>
<evidence type="ECO:0000313" key="2">
    <source>
        <dbReference type="EMBL" id="KAG7096125.1"/>
    </source>
</evidence>
<evidence type="ECO:0000259" key="1">
    <source>
        <dbReference type="Pfam" id="PF12697"/>
    </source>
</evidence>
<dbReference type="RefSeq" id="XP_043012595.1">
    <property type="nucleotide sequence ID" value="XM_043151499.1"/>
</dbReference>
<keyword evidence="3" id="KW-1185">Reference proteome</keyword>
<dbReference type="Proteomes" id="UP001049176">
    <property type="component" value="Chromosome 3"/>
</dbReference>
<dbReference type="AlphaFoldDB" id="A0A9P7UWY6"/>
<dbReference type="InterPro" id="IPR000073">
    <property type="entry name" value="AB_hydrolase_1"/>
</dbReference>
<gene>
    <name evidence="2" type="ORF">E1B28_006799</name>
</gene>
<protein>
    <recommendedName>
        <fullName evidence="1">AB hydrolase-1 domain-containing protein</fullName>
    </recommendedName>
</protein>
<feature type="domain" description="AB hydrolase-1" evidence="1">
    <location>
        <begin position="32"/>
        <end position="216"/>
    </location>
</feature>
<dbReference type="SUPFAM" id="SSF53474">
    <property type="entry name" value="alpha/beta-Hydrolases"/>
    <property type="match status" value="1"/>
</dbReference>
<dbReference type="EMBL" id="CM032183">
    <property type="protein sequence ID" value="KAG7096125.1"/>
    <property type="molecule type" value="Genomic_DNA"/>
</dbReference>
<dbReference type="OrthoDB" id="5311491at2759"/>
<evidence type="ECO:0000313" key="3">
    <source>
        <dbReference type="Proteomes" id="UP001049176"/>
    </source>
</evidence>
<reference evidence="2" key="1">
    <citation type="journal article" date="2021" name="Genome Biol. Evol.">
        <title>The assembled and annotated genome of the fairy-ring fungus Marasmius oreades.</title>
        <authorList>
            <person name="Hiltunen M."/>
            <person name="Ament-Velasquez S.L."/>
            <person name="Johannesson H."/>
        </authorList>
    </citation>
    <scope>NUCLEOTIDE SEQUENCE</scope>
    <source>
        <strain evidence="2">03SP1</strain>
    </source>
</reference>
<comment type="caution">
    <text evidence="2">The sequence shown here is derived from an EMBL/GenBank/DDBJ whole genome shotgun (WGS) entry which is preliminary data.</text>
</comment>
<dbReference type="InterPro" id="IPR029058">
    <property type="entry name" value="AB_hydrolase_fold"/>
</dbReference>
<dbReference type="Pfam" id="PF12697">
    <property type="entry name" value="Abhydrolase_6"/>
    <property type="match status" value="1"/>
</dbReference>